<dbReference type="Proteomes" id="UP001205566">
    <property type="component" value="Unassembled WGS sequence"/>
</dbReference>
<dbReference type="SUPFAM" id="SSF50346">
    <property type="entry name" value="PRC-barrel domain"/>
    <property type="match status" value="1"/>
</dbReference>
<dbReference type="PANTHER" id="PTHR36505">
    <property type="entry name" value="BLR1072 PROTEIN"/>
    <property type="match status" value="1"/>
</dbReference>
<dbReference type="PANTHER" id="PTHR36505:SF1">
    <property type="entry name" value="BLR1072 PROTEIN"/>
    <property type="match status" value="1"/>
</dbReference>
<evidence type="ECO:0000313" key="2">
    <source>
        <dbReference type="EMBL" id="MCQ3830307.1"/>
    </source>
</evidence>
<sequence length="119" mass="13192">MNPTVLSASSLEGDSVKNAQGEDLGKITEIMIDTETHEIAYYVLSFGGFMGMGDDLFAVPPEAMTVDTANKCFVLNVEKDKLKNAEGFDKDHWPNMADQTFRKNTYAQYGLREGGHRAH</sequence>
<dbReference type="RefSeq" id="WP_231757370.1">
    <property type="nucleotide sequence ID" value="NZ_CP088953.1"/>
</dbReference>
<feature type="domain" description="PRC-barrel" evidence="1">
    <location>
        <begin position="4"/>
        <end position="80"/>
    </location>
</feature>
<evidence type="ECO:0000259" key="1">
    <source>
        <dbReference type="Pfam" id="PF05239"/>
    </source>
</evidence>
<dbReference type="InterPro" id="IPR011033">
    <property type="entry name" value="PRC_barrel-like_sf"/>
</dbReference>
<organism evidence="2 3">
    <name type="scientific">Microbulbifer elongatus</name>
    <dbReference type="NCBI Taxonomy" id="86173"/>
    <lineage>
        <taxon>Bacteria</taxon>
        <taxon>Pseudomonadati</taxon>
        <taxon>Pseudomonadota</taxon>
        <taxon>Gammaproteobacteria</taxon>
        <taxon>Cellvibrionales</taxon>
        <taxon>Microbulbiferaceae</taxon>
        <taxon>Microbulbifer</taxon>
    </lineage>
</organism>
<protein>
    <submittedName>
        <fullName evidence="2">PRC-barrel domain-containing protein</fullName>
    </submittedName>
</protein>
<evidence type="ECO:0000313" key="3">
    <source>
        <dbReference type="Proteomes" id="UP001205566"/>
    </source>
</evidence>
<proteinExistence type="predicted"/>
<keyword evidence="3" id="KW-1185">Reference proteome</keyword>
<name>A0ABT1P2F4_9GAMM</name>
<dbReference type="Pfam" id="PF05239">
    <property type="entry name" value="PRC"/>
    <property type="match status" value="1"/>
</dbReference>
<dbReference type="InterPro" id="IPR027275">
    <property type="entry name" value="PRC-brl_dom"/>
</dbReference>
<accession>A0ABT1P2F4</accession>
<reference evidence="2" key="1">
    <citation type="thesis" date="2020" institute="Technische Universitat Dresden" country="Dresden, Germany">
        <title>The Agarolytic System of Microbulbifer elongatus PORT2, Isolated from Batu Karas, Pangandaran West Java Indonesia.</title>
        <authorList>
            <person name="Anggraeni S.R."/>
        </authorList>
    </citation>
    <scope>NUCLEOTIDE SEQUENCE</scope>
    <source>
        <strain evidence="2">PORT2</strain>
    </source>
</reference>
<dbReference type="Gene3D" id="2.30.30.240">
    <property type="entry name" value="PRC-barrel domain"/>
    <property type="match status" value="1"/>
</dbReference>
<gene>
    <name evidence="2" type="ORF">HXX02_12695</name>
</gene>
<dbReference type="EMBL" id="JACASI010000033">
    <property type="protein sequence ID" value="MCQ3830307.1"/>
    <property type="molecule type" value="Genomic_DNA"/>
</dbReference>
<comment type="caution">
    <text evidence="2">The sequence shown here is derived from an EMBL/GenBank/DDBJ whole genome shotgun (WGS) entry which is preliminary data.</text>
</comment>